<keyword evidence="1" id="KW-0812">Transmembrane</keyword>
<evidence type="ECO:0000256" key="1">
    <source>
        <dbReference type="SAM" id="Phobius"/>
    </source>
</evidence>
<keyword evidence="1" id="KW-1133">Transmembrane helix</keyword>
<dbReference type="AlphaFoldDB" id="A0A1A9X1Y6"/>
<organism evidence="2 3">
    <name type="scientific">Glossina brevipalpis</name>
    <dbReference type="NCBI Taxonomy" id="37001"/>
    <lineage>
        <taxon>Eukaryota</taxon>
        <taxon>Metazoa</taxon>
        <taxon>Ecdysozoa</taxon>
        <taxon>Arthropoda</taxon>
        <taxon>Hexapoda</taxon>
        <taxon>Insecta</taxon>
        <taxon>Pterygota</taxon>
        <taxon>Neoptera</taxon>
        <taxon>Endopterygota</taxon>
        <taxon>Diptera</taxon>
        <taxon>Brachycera</taxon>
        <taxon>Muscomorpha</taxon>
        <taxon>Hippoboscoidea</taxon>
        <taxon>Glossinidae</taxon>
        <taxon>Glossina</taxon>
    </lineage>
</organism>
<evidence type="ECO:0000313" key="2">
    <source>
        <dbReference type="EnsemblMetazoa" id="GBRI041257-PA"/>
    </source>
</evidence>
<name>A0A1A9X1Y6_9MUSC</name>
<accession>A0A1A9X1Y6</accession>
<dbReference type="EnsemblMetazoa" id="GBRI041257-RA">
    <property type="protein sequence ID" value="GBRI041257-PA"/>
    <property type="gene ID" value="GBRI041257"/>
</dbReference>
<sequence>MNYSPPQDWIFSQNRIICIKETRLSAKLFFHHHHHHHRHHHTDVIRRERLASIGVVAVAVAFTVVKKVFVTLQFTFKTCIKELRRYSDNLHFEVYQVEQIDFWISYTANAN</sequence>
<evidence type="ECO:0000313" key="3">
    <source>
        <dbReference type="Proteomes" id="UP000091820"/>
    </source>
</evidence>
<protein>
    <submittedName>
        <fullName evidence="2">Uncharacterized protein</fullName>
    </submittedName>
</protein>
<feature type="transmembrane region" description="Helical" evidence="1">
    <location>
        <begin position="50"/>
        <end position="76"/>
    </location>
</feature>
<dbReference type="VEuPathDB" id="VectorBase:GBRI041257"/>
<proteinExistence type="predicted"/>
<reference evidence="2" key="2">
    <citation type="submission" date="2020-05" db="UniProtKB">
        <authorList>
            <consortium name="EnsemblMetazoa"/>
        </authorList>
    </citation>
    <scope>IDENTIFICATION</scope>
    <source>
        <strain evidence="2">IAEA</strain>
    </source>
</reference>
<keyword evidence="3" id="KW-1185">Reference proteome</keyword>
<reference evidence="3" key="1">
    <citation type="submission" date="2014-03" db="EMBL/GenBank/DDBJ databases">
        <authorList>
            <person name="Aksoy S."/>
            <person name="Warren W."/>
            <person name="Wilson R.K."/>
        </authorList>
    </citation>
    <scope>NUCLEOTIDE SEQUENCE [LARGE SCALE GENOMIC DNA]</scope>
    <source>
        <strain evidence="3">IAEA</strain>
    </source>
</reference>
<dbReference type="Proteomes" id="UP000091820">
    <property type="component" value="Unassembled WGS sequence"/>
</dbReference>
<keyword evidence="1" id="KW-0472">Membrane</keyword>